<dbReference type="RefSeq" id="WP_044197090.1">
    <property type="nucleotide sequence ID" value="NZ_JMCB01000020.1"/>
</dbReference>
<name>A0A085W515_9BACT</name>
<comment type="caution">
    <text evidence="1">The sequence shown here is derived from an EMBL/GenBank/DDBJ whole genome shotgun (WGS) entry which is preliminary data.</text>
</comment>
<dbReference type="EMBL" id="JMCB01000020">
    <property type="protein sequence ID" value="KFE62778.1"/>
    <property type="molecule type" value="Genomic_DNA"/>
</dbReference>
<dbReference type="AlphaFoldDB" id="A0A085W515"/>
<organism evidence="1 2">
    <name type="scientific">Hyalangium minutum</name>
    <dbReference type="NCBI Taxonomy" id="394096"/>
    <lineage>
        <taxon>Bacteria</taxon>
        <taxon>Pseudomonadati</taxon>
        <taxon>Myxococcota</taxon>
        <taxon>Myxococcia</taxon>
        <taxon>Myxococcales</taxon>
        <taxon>Cystobacterineae</taxon>
        <taxon>Archangiaceae</taxon>
        <taxon>Hyalangium</taxon>
    </lineage>
</organism>
<dbReference type="STRING" id="394096.DB31_3892"/>
<dbReference type="OrthoDB" id="333072at2"/>
<evidence type="ECO:0000313" key="2">
    <source>
        <dbReference type="Proteomes" id="UP000028725"/>
    </source>
</evidence>
<keyword evidence="2" id="KW-1185">Reference proteome</keyword>
<reference evidence="1 2" key="1">
    <citation type="submission" date="2014-04" db="EMBL/GenBank/DDBJ databases">
        <title>Genome assembly of Hyalangium minutum DSM 14724.</title>
        <authorList>
            <person name="Sharma G."/>
            <person name="Subramanian S."/>
        </authorList>
    </citation>
    <scope>NUCLEOTIDE SEQUENCE [LARGE SCALE GENOMIC DNA]</scope>
    <source>
        <strain evidence="1 2">DSM 14724</strain>
    </source>
</reference>
<proteinExistence type="predicted"/>
<protein>
    <submittedName>
        <fullName evidence="1">Uncharacterized protein</fullName>
    </submittedName>
</protein>
<dbReference type="Proteomes" id="UP000028725">
    <property type="component" value="Unassembled WGS sequence"/>
</dbReference>
<gene>
    <name evidence="1" type="ORF">DB31_3892</name>
</gene>
<sequence length="100" mass="10821">MSHSLLLAPLLLALQACCGDHPRDALDTPPDRECQTGVEAGHDIAFWECINGEHIVAHRKSAAIGTCSGVTEERVPCGQLTPFEQANADDLQWECESPQP</sequence>
<evidence type="ECO:0000313" key="1">
    <source>
        <dbReference type="EMBL" id="KFE62778.1"/>
    </source>
</evidence>
<accession>A0A085W515</accession>